<feature type="compositionally biased region" description="Polar residues" evidence="1">
    <location>
        <begin position="46"/>
        <end position="56"/>
    </location>
</feature>
<organism evidence="2">
    <name type="scientific">Chlamydomonas euryale</name>
    <dbReference type="NCBI Taxonomy" id="1486919"/>
    <lineage>
        <taxon>Eukaryota</taxon>
        <taxon>Viridiplantae</taxon>
        <taxon>Chlorophyta</taxon>
        <taxon>core chlorophytes</taxon>
        <taxon>Chlorophyceae</taxon>
        <taxon>CS clade</taxon>
        <taxon>Chlamydomonadales</taxon>
        <taxon>Chlamydomonadaceae</taxon>
        <taxon>Chlamydomonas</taxon>
    </lineage>
</organism>
<feature type="compositionally biased region" description="Polar residues" evidence="1">
    <location>
        <begin position="74"/>
        <end position="88"/>
    </location>
</feature>
<evidence type="ECO:0000256" key="1">
    <source>
        <dbReference type="SAM" id="MobiDB-lite"/>
    </source>
</evidence>
<evidence type="ECO:0000313" key="2">
    <source>
        <dbReference type="EMBL" id="CAD8310825.1"/>
    </source>
</evidence>
<name>A0A7R9W103_9CHLO</name>
<feature type="region of interest" description="Disordered" evidence="1">
    <location>
        <begin position="169"/>
        <end position="210"/>
    </location>
</feature>
<dbReference type="EMBL" id="HBEC01044773">
    <property type="protein sequence ID" value="CAD8310825.1"/>
    <property type="molecule type" value="Transcribed_RNA"/>
</dbReference>
<protein>
    <submittedName>
        <fullName evidence="2">Uncharacterized protein</fullName>
    </submittedName>
</protein>
<feature type="region of interest" description="Disordered" evidence="1">
    <location>
        <begin position="1"/>
        <end position="88"/>
    </location>
</feature>
<feature type="region of interest" description="Disordered" evidence="1">
    <location>
        <begin position="100"/>
        <end position="145"/>
    </location>
</feature>
<sequence length="460" mass="48475">MEDFTEGVRRASLIDGLSSARYDLDSPTPGETAPALHSEGRGTAQRPAQQPGTSSAEPAHECSDARPDKMEGETTAQSSIASVGQQDCSRAGNLSEGVFLTATPANPPRLVVPDDATQLPQSPLLSPSDAGNDSTKERACATEFSGGNREVASALVSATQRAYAMAQHSHSPTARRPGTSPAMGSAAALAAPNTTRPCSPNRPLLRSSTAYAQPPATIMRPVGGGMVEGQLMYQLGKFAPLSTTYSPYWLKEPPQRDSVSDFRLSPSQRAASCYSPEFVDMCVSPIRATQQDARAAVSPPWSPARSSAAARIYARPIMPRAGSQPVDARTQPQSRYTQYINSVAVSSFHTGGTFVSTRAAVGEAPAGGRPNGRVLRGAASAISQAKTCSTIQRNVTTGGSSIKPAALQRASMVLTSDGTPKMPYKQRVEKWGIVPGRPQSTRVGRQMMMGISNTQSTSNH</sequence>
<feature type="compositionally biased region" description="Basic and acidic residues" evidence="1">
    <location>
        <begin position="58"/>
        <end position="72"/>
    </location>
</feature>
<feature type="compositionally biased region" description="Polar residues" evidence="1">
    <location>
        <begin position="118"/>
        <end position="133"/>
    </location>
</feature>
<proteinExistence type="predicted"/>
<dbReference type="AlphaFoldDB" id="A0A7R9W103"/>
<gene>
    <name evidence="2" type="ORF">CEUR00632_LOCUS20886</name>
</gene>
<reference evidence="2" key="1">
    <citation type="submission" date="2021-01" db="EMBL/GenBank/DDBJ databases">
        <authorList>
            <person name="Corre E."/>
            <person name="Pelletier E."/>
            <person name="Niang G."/>
            <person name="Scheremetjew M."/>
            <person name="Finn R."/>
            <person name="Kale V."/>
            <person name="Holt S."/>
            <person name="Cochrane G."/>
            <person name="Meng A."/>
            <person name="Brown T."/>
            <person name="Cohen L."/>
        </authorList>
    </citation>
    <scope>NUCLEOTIDE SEQUENCE</scope>
    <source>
        <strain evidence="2">CCMP219</strain>
    </source>
</reference>
<accession>A0A7R9W103</accession>